<organism evidence="1">
    <name type="scientific">Arion vulgaris</name>
    <dbReference type="NCBI Taxonomy" id="1028688"/>
    <lineage>
        <taxon>Eukaryota</taxon>
        <taxon>Metazoa</taxon>
        <taxon>Spiralia</taxon>
        <taxon>Lophotrochozoa</taxon>
        <taxon>Mollusca</taxon>
        <taxon>Gastropoda</taxon>
        <taxon>Heterobranchia</taxon>
        <taxon>Euthyneura</taxon>
        <taxon>Panpulmonata</taxon>
        <taxon>Eupulmonata</taxon>
        <taxon>Stylommatophora</taxon>
        <taxon>Helicina</taxon>
        <taxon>Arionoidea</taxon>
        <taxon>Arionidae</taxon>
        <taxon>Arion</taxon>
    </lineage>
</organism>
<evidence type="ECO:0000313" key="1">
    <source>
        <dbReference type="EMBL" id="CEL00093.1"/>
    </source>
</evidence>
<proteinExistence type="predicted"/>
<dbReference type="EMBL" id="HACG01053222">
    <property type="protein sequence ID" value="CEL00093.1"/>
    <property type="molecule type" value="Transcribed_RNA"/>
</dbReference>
<feature type="non-terminal residue" evidence="1">
    <location>
        <position position="1"/>
    </location>
</feature>
<dbReference type="Gene3D" id="3.90.190.10">
    <property type="entry name" value="Protein tyrosine phosphatase superfamily"/>
    <property type="match status" value="1"/>
</dbReference>
<name>A0A0B7C4G4_9EUPU</name>
<dbReference type="InterPro" id="IPR029021">
    <property type="entry name" value="Prot-tyrosine_phosphatase-like"/>
</dbReference>
<sequence length="76" mass="8720">VYDYQVQTIVHLGTFDGANQAKFVPHTGTRMFENILVEHINTTRYGCITTRNIKLCVNTIAGVNKRAIRHFQVAKW</sequence>
<reference evidence="1" key="1">
    <citation type="submission" date="2014-12" db="EMBL/GenBank/DDBJ databases">
        <title>Insight into the proteome of Arion vulgaris.</title>
        <authorList>
            <person name="Aradska J."/>
            <person name="Bulat T."/>
            <person name="Smidak R."/>
            <person name="Sarate P."/>
            <person name="Gangsoo J."/>
            <person name="Sialana F."/>
            <person name="Bilban M."/>
            <person name="Lubec G."/>
        </authorList>
    </citation>
    <scope>NUCLEOTIDE SEQUENCE</scope>
    <source>
        <tissue evidence="1">Skin</tissue>
    </source>
</reference>
<dbReference type="AlphaFoldDB" id="A0A0B7C4G4"/>
<accession>A0A0B7C4G4</accession>
<protein>
    <submittedName>
        <fullName evidence="1">Uncharacterized protein</fullName>
    </submittedName>
</protein>
<dbReference type="SUPFAM" id="SSF52799">
    <property type="entry name" value="(Phosphotyrosine protein) phosphatases II"/>
    <property type="match status" value="1"/>
</dbReference>
<gene>
    <name evidence="1" type="primary">ORF222832</name>
</gene>
<feature type="non-terminal residue" evidence="1">
    <location>
        <position position="76"/>
    </location>
</feature>